<reference evidence="2 3" key="1">
    <citation type="submission" date="2024-09" db="EMBL/GenBank/DDBJ databases">
        <authorList>
            <person name="Sun Q."/>
            <person name="Mori K."/>
        </authorList>
    </citation>
    <scope>NUCLEOTIDE SEQUENCE [LARGE SCALE GENOMIC DNA]</scope>
    <source>
        <strain evidence="2 3">TBRC 2205</strain>
    </source>
</reference>
<dbReference type="GO" id="GO:0016787">
    <property type="term" value="F:hydrolase activity"/>
    <property type="evidence" value="ECO:0007669"/>
    <property type="project" value="UniProtKB-KW"/>
</dbReference>
<protein>
    <submittedName>
        <fullName evidence="2">Alpha/beta hydrolase</fullName>
    </submittedName>
</protein>
<comment type="caution">
    <text evidence="2">The sequence shown here is derived from an EMBL/GenBank/DDBJ whole genome shotgun (WGS) entry which is preliminary data.</text>
</comment>
<dbReference type="InterPro" id="IPR029058">
    <property type="entry name" value="AB_hydrolase_fold"/>
</dbReference>
<dbReference type="Gene3D" id="3.40.50.1820">
    <property type="entry name" value="alpha/beta hydrolase"/>
    <property type="match status" value="1"/>
</dbReference>
<accession>A0ABV6NV49</accession>
<dbReference type="SUPFAM" id="SSF53474">
    <property type="entry name" value="alpha/beta-Hydrolases"/>
    <property type="match status" value="1"/>
</dbReference>
<evidence type="ECO:0000313" key="3">
    <source>
        <dbReference type="Proteomes" id="UP001589894"/>
    </source>
</evidence>
<dbReference type="RefSeq" id="WP_377337852.1">
    <property type="nucleotide sequence ID" value="NZ_JBHLUE010000008.1"/>
</dbReference>
<feature type="region of interest" description="Disordered" evidence="1">
    <location>
        <begin position="84"/>
        <end position="126"/>
    </location>
</feature>
<evidence type="ECO:0000313" key="2">
    <source>
        <dbReference type="EMBL" id="MFC0564661.1"/>
    </source>
</evidence>
<dbReference type="Proteomes" id="UP001589894">
    <property type="component" value="Unassembled WGS sequence"/>
</dbReference>
<organism evidence="2 3">
    <name type="scientific">Plantactinospora siamensis</name>
    <dbReference type="NCBI Taxonomy" id="555372"/>
    <lineage>
        <taxon>Bacteria</taxon>
        <taxon>Bacillati</taxon>
        <taxon>Actinomycetota</taxon>
        <taxon>Actinomycetes</taxon>
        <taxon>Micromonosporales</taxon>
        <taxon>Micromonosporaceae</taxon>
        <taxon>Plantactinospora</taxon>
    </lineage>
</organism>
<sequence length="238" mass="24299">MVERNAIVLPGGRYGPYAPLLTYAATAAERRGAHIHPVTWGGDGWDPNGPPPNAPKIPLADRMPWLHRQVTPVLDRLAAHRPAAHGVAADGPAADGPAADGPTADGSAADGSAVGGPTADGPSAVGRRPLLIGKSLGTLAAPLAAERGLPAVWLTPLLRVGPVVEALRRATAPMLLVGGTADHTHWDGALARTLSSHVLEIPDADHGLLVPGPLARSAAVLGQVAAAVEEFLDDVVWP</sequence>
<keyword evidence="3" id="KW-1185">Reference proteome</keyword>
<name>A0ABV6NV49_9ACTN</name>
<dbReference type="EMBL" id="JBHLUE010000008">
    <property type="protein sequence ID" value="MFC0564661.1"/>
    <property type="molecule type" value="Genomic_DNA"/>
</dbReference>
<keyword evidence="2" id="KW-0378">Hydrolase</keyword>
<proteinExistence type="predicted"/>
<evidence type="ECO:0000256" key="1">
    <source>
        <dbReference type="SAM" id="MobiDB-lite"/>
    </source>
</evidence>
<gene>
    <name evidence="2" type="ORF">ACFFHU_11010</name>
</gene>
<feature type="compositionally biased region" description="Low complexity" evidence="1">
    <location>
        <begin position="84"/>
        <end position="117"/>
    </location>
</feature>